<evidence type="ECO:0000313" key="18">
    <source>
        <dbReference type="Proteomes" id="UP000182836"/>
    </source>
</evidence>
<accession>A0A1G8W435</accession>
<dbReference type="PANTHER" id="PTHR43065:SF10">
    <property type="entry name" value="PEROXIDE STRESS-ACTIVATED HISTIDINE KINASE MAK3"/>
    <property type="match status" value="1"/>
</dbReference>
<evidence type="ECO:0000256" key="9">
    <source>
        <dbReference type="ARBA" id="ARBA00022777"/>
    </source>
</evidence>
<gene>
    <name evidence="17" type="ORF">SAMN04487909_12672</name>
</gene>
<dbReference type="CDD" id="cd18773">
    <property type="entry name" value="PDC1_HK_sensor"/>
    <property type="match status" value="1"/>
</dbReference>
<comment type="subcellular location">
    <subcellularLocation>
        <location evidence="2">Cell membrane</location>
        <topology evidence="2">Multi-pass membrane protein</topology>
    </subcellularLocation>
</comment>
<dbReference type="CDD" id="cd18774">
    <property type="entry name" value="PDC2_HK_sensor"/>
    <property type="match status" value="1"/>
</dbReference>
<dbReference type="PROSITE" id="PS50109">
    <property type="entry name" value="HIS_KIN"/>
    <property type="match status" value="1"/>
</dbReference>
<dbReference type="PANTHER" id="PTHR43065">
    <property type="entry name" value="SENSOR HISTIDINE KINASE"/>
    <property type="match status" value="1"/>
</dbReference>
<dbReference type="InterPro" id="IPR003594">
    <property type="entry name" value="HATPase_dom"/>
</dbReference>
<dbReference type="SUPFAM" id="SSF47384">
    <property type="entry name" value="Homodimeric domain of signal transducing histidine kinase"/>
    <property type="match status" value="1"/>
</dbReference>
<dbReference type="InterPro" id="IPR005467">
    <property type="entry name" value="His_kinase_dom"/>
</dbReference>
<protein>
    <recommendedName>
        <fullName evidence="3">histidine kinase</fullName>
        <ecNumber evidence="3">2.7.13.3</ecNumber>
    </recommendedName>
</protein>
<evidence type="ECO:0000256" key="6">
    <source>
        <dbReference type="ARBA" id="ARBA00022679"/>
    </source>
</evidence>
<dbReference type="SUPFAM" id="SSF55874">
    <property type="entry name" value="ATPase domain of HSP90 chaperone/DNA topoisomerase II/histidine kinase"/>
    <property type="match status" value="1"/>
</dbReference>
<dbReference type="InterPro" id="IPR033479">
    <property type="entry name" value="dCache_1"/>
</dbReference>
<keyword evidence="9" id="KW-0418">Kinase</keyword>
<keyword evidence="13 14" id="KW-0472">Membrane</keyword>
<keyword evidence="8" id="KW-0547">Nucleotide-binding</keyword>
<keyword evidence="11 14" id="KW-1133">Transmembrane helix</keyword>
<feature type="domain" description="Histidine kinase" evidence="15">
    <location>
        <begin position="507"/>
        <end position="723"/>
    </location>
</feature>
<evidence type="ECO:0000256" key="5">
    <source>
        <dbReference type="ARBA" id="ARBA00022553"/>
    </source>
</evidence>
<keyword evidence="4" id="KW-1003">Cell membrane</keyword>
<dbReference type="Pfam" id="PF00672">
    <property type="entry name" value="HAMP"/>
    <property type="match status" value="1"/>
</dbReference>
<dbReference type="InterPro" id="IPR003661">
    <property type="entry name" value="HisK_dim/P_dom"/>
</dbReference>
<dbReference type="EMBL" id="FNED01000026">
    <property type="protein sequence ID" value="SDJ72505.1"/>
    <property type="molecule type" value="Genomic_DNA"/>
</dbReference>
<evidence type="ECO:0000256" key="3">
    <source>
        <dbReference type="ARBA" id="ARBA00012438"/>
    </source>
</evidence>
<dbReference type="Pfam" id="PF02518">
    <property type="entry name" value="HATPase_c"/>
    <property type="match status" value="1"/>
</dbReference>
<dbReference type="SUPFAM" id="SSF158472">
    <property type="entry name" value="HAMP domain-like"/>
    <property type="match status" value="1"/>
</dbReference>
<dbReference type="GeneID" id="42305825"/>
<reference evidence="17 18" key="1">
    <citation type="submission" date="2016-10" db="EMBL/GenBank/DDBJ databases">
        <authorList>
            <person name="de Groot N.N."/>
        </authorList>
    </citation>
    <scope>NUCLEOTIDE SEQUENCE [LARGE SCALE GENOMIC DNA]</scope>
    <source>
        <strain evidence="17 18">DSM 2895</strain>
    </source>
</reference>
<feature type="domain" description="HAMP" evidence="16">
    <location>
        <begin position="314"/>
        <end position="366"/>
    </location>
</feature>
<dbReference type="InterPro" id="IPR004358">
    <property type="entry name" value="Sig_transdc_His_kin-like_C"/>
</dbReference>
<evidence type="ECO:0000259" key="15">
    <source>
        <dbReference type="PROSITE" id="PS50109"/>
    </source>
</evidence>
<keyword evidence="5" id="KW-0597">Phosphoprotein</keyword>
<dbReference type="GO" id="GO:0005524">
    <property type="term" value="F:ATP binding"/>
    <property type="evidence" value="ECO:0007669"/>
    <property type="project" value="UniProtKB-KW"/>
</dbReference>
<feature type="transmembrane region" description="Helical" evidence="14">
    <location>
        <begin position="12"/>
        <end position="37"/>
    </location>
</feature>
<dbReference type="Gene3D" id="3.30.450.20">
    <property type="entry name" value="PAS domain"/>
    <property type="match status" value="2"/>
</dbReference>
<keyword evidence="10" id="KW-0067">ATP-binding</keyword>
<dbReference type="GO" id="GO:0005886">
    <property type="term" value="C:plasma membrane"/>
    <property type="evidence" value="ECO:0007669"/>
    <property type="project" value="UniProtKB-SubCell"/>
</dbReference>
<evidence type="ECO:0000259" key="16">
    <source>
        <dbReference type="PROSITE" id="PS50885"/>
    </source>
</evidence>
<evidence type="ECO:0000256" key="14">
    <source>
        <dbReference type="SAM" id="Phobius"/>
    </source>
</evidence>
<dbReference type="GO" id="GO:0000155">
    <property type="term" value="F:phosphorelay sensor kinase activity"/>
    <property type="evidence" value="ECO:0007669"/>
    <property type="project" value="InterPro"/>
</dbReference>
<evidence type="ECO:0000256" key="4">
    <source>
        <dbReference type="ARBA" id="ARBA00022475"/>
    </source>
</evidence>
<evidence type="ECO:0000256" key="10">
    <source>
        <dbReference type="ARBA" id="ARBA00022840"/>
    </source>
</evidence>
<dbReference type="PROSITE" id="PS50885">
    <property type="entry name" value="HAMP"/>
    <property type="match status" value="1"/>
</dbReference>
<dbReference type="SMART" id="SM00388">
    <property type="entry name" value="HisKA"/>
    <property type="match status" value="1"/>
</dbReference>
<dbReference type="InterPro" id="IPR003660">
    <property type="entry name" value="HAMP_dom"/>
</dbReference>
<comment type="catalytic activity">
    <reaction evidence="1">
        <text>ATP + protein L-histidine = ADP + protein N-phospho-L-histidine.</text>
        <dbReference type="EC" id="2.7.13.3"/>
    </reaction>
</comment>
<dbReference type="InterPro" id="IPR035965">
    <property type="entry name" value="PAS-like_dom_sf"/>
</dbReference>
<dbReference type="Pfam" id="PF00512">
    <property type="entry name" value="HisKA"/>
    <property type="match status" value="1"/>
</dbReference>
<evidence type="ECO:0000256" key="13">
    <source>
        <dbReference type="ARBA" id="ARBA00023136"/>
    </source>
</evidence>
<evidence type="ECO:0000256" key="2">
    <source>
        <dbReference type="ARBA" id="ARBA00004651"/>
    </source>
</evidence>
<dbReference type="InterPro" id="IPR036097">
    <property type="entry name" value="HisK_dim/P_sf"/>
</dbReference>
<evidence type="ECO:0000256" key="11">
    <source>
        <dbReference type="ARBA" id="ARBA00022989"/>
    </source>
</evidence>
<evidence type="ECO:0000256" key="12">
    <source>
        <dbReference type="ARBA" id="ARBA00023012"/>
    </source>
</evidence>
<feature type="transmembrane region" description="Helical" evidence="14">
    <location>
        <begin position="290"/>
        <end position="316"/>
    </location>
</feature>
<dbReference type="SUPFAM" id="SSF55785">
    <property type="entry name" value="PYP-like sensor domain (PAS domain)"/>
    <property type="match status" value="1"/>
</dbReference>
<keyword evidence="6" id="KW-0808">Transferase</keyword>
<dbReference type="EC" id="2.7.13.3" evidence="3"/>
<dbReference type="SMART" id="SM00387">
    <property type="entry name" value="HATPase_c"/>
    <property type="match status" value="1"/>
</dbReference>
<dbReference type="OrthoDB" id="9815750at2"/>
<dbReference type="Gene3D" id="1.10.287.130">
    <property type="match status" value="1"/>
</dbReference>
<evidence type="ECO:0000313" key="17">
    <source>
        <dbReference type="EMBL" id="SDJ72505.1"/>
    </source>
</evidence>
<dbReference type="PRINTS" id="PR00344">
    <property type="entry name" value="BCTRLSENSOR"/>
</dbReference>
<dbReference type="Gene3D" id="3.30.565.10">
    <property type="entry name" value="Histidine kinase-like ATPase, C-terminal domain"/>
    <property type="match status" value="1"/>
</dbReference>
<dbReference type="InterPro" id="IPR036890">
    <property type="entry name" value="HATPase_C_sf"/>
</dbReference>
<evidence type="ECO:0000256" key="1">
    <source>
        <dbReference type="ARBA" id="ARBA00000085"/>
    </source>
</evidence>
<dbReference type="Pfam" id="PF02743">
    <property type="entry name" value="dCache_1"/>
    <property type="match status" value="1"/>
</dbReference>
<evidence type="ECO:0000256" key="8">
    <source>
        <dbReference type="ARBA" id="ARBA00022741"/>
    </source>
</evidence>
<sequence>MERSRIPRFYRIKVRVLLISILISIVPALIIGMYFLYFTKQDLEKSVQTQNESTAERFAQKMEFFLFRTEERLKTTRFSLLATPVAEDRQAILYRMLKKVPLAEEAVVFNHRGKVEYGVHRFQIMQEDREESWQGETLLDELKQKKEYYGPVQFQSNNIPYMQIAVPIFSEDGKTFRGGIGVKVRLQSVLTLLEEVSDKKEEAIFIFDSRGNLIGHNDFTEVLQRKQVNESFVVRHFMRVSNPKLLPIPSQYASYNGKEVLGVYAIVPRTGWGIAVEEPVESAFAPVRTLFFKLLAFLLLIVLGASVISVFLSLFFTGPIEYLEKLARSVGHGRSKEPIFIRRKDELGHLITVFGEMTERLESQGKKLLQEKERLDAIVNNMGIGLALITRDCRIAWTNPIVREWLGEAATDKKTLCYQVLKGTPAICRQCPLQGSENEKLSADIVTHLMLTNKERIFRHNVYQLRYAAEGEPDYLLVIEDITEQRRMEDIAMQADKLSALGLMASGFAHEINNPLATIQVYAEDLVDQTHTQRESLLDVEEVERYLNVICKHVDRAKEITQKLLNFSRKSEWQEEYIYLPNICKESVSLLSHAFTKKQVMISTSIEPNVPYIKGDALQITQVFVNLLQNALDAIGEQGVITVEIHAKGGYVQVHVIDNGIGISPAYVGKIYDPFFTTKPVGQGTGLGLSICYGIITRMGGTITVKSTEGQGTTATIELPAIRKEVQDEQEKYQGTYRG</sequence>
<keyword evidence="7 14" id="KW-0812">Transmembrane</keyword>
<dbReference type="CDD" id="cd06225">
    <property type="entry name" value="HAMP"/>
    <property type="match status" value="1"/>
</dbReference>
<dbReference type="Proteomes" id="UP000182836">
    <property type="component" value="Unassembled WGS sequence"/>
</dbReference>
<dbReference type="RefSeq" id="WP_052812175.1">
    <property type="nucleotide sequence ID" value="NZ_BJOA01000083.1"/>
</dbReference>
<keyword evidence="12" id="KW-0902">Two-component regulatory system</keyword>
<proteinExistence type="predicted"/>
<dbReference type="CDD" id="cd00082">
    <property type="entry name" value="HisKA"/>
    <property type="match status" value="1"/>
</dbReference>
<name>A0A1G8W435_ANEMI</name>
<organism evidence="17 18">
    <name type="scientific">Aneurinibacillus migulanus</name>
    <name type="common">Bacillus migulanus</name>
    <dbReference type="NCBI Taxonomy" id="47500"/>
    <lineage>
        <taxon>Bacteria</taxon>
        <taxon>Bacillati</taxon>
        <taxon>Bacillota</taxon>
        <taxon>Bacilli</taxon>
        <taxon>Bacillales</taxon>
        <taxon>Paenibacillaceae</taxon>
        <taxon>Aneurinibacillus group</taxon>
        <taxon>Aneurinibacillus</taxon>
    </lineage>
</organism>
<dbReference type="AlphaFoldDB" id="A0A1G8W435"/>
<evidence type="ECO:0000256" key="7">
    <source>
        <dbReference type="ARBA" id="ARBA00022692"/>
    </source>
</evidence>